<protein>
    <recommendedName>
        <fullName evidence="4">Ubiquitin-like protease family profile domain-containing protein</fullName>
    </recommendedName>
</protein>
<reference evidence="5 6" key="1">
    <citation type="journal article" date="2014" name="Nat. Commun.">
        <title>Klebsormidium flaccidum genome reveals primary factors for plant terrestrial adaptation.</title>
        <authorList>
            <person name="Hori K."/>
            <person name="Maruyama F."/>
            <person name="Fujisawa T."/>
            <person name="Togashi T."/>
            <person name="Yamamoto N."/>
            <person name="Seo M."/>
            <person name="Sato S."/>
            <person name="Yamada T."/>
            <person name="Mori H."/>
            <person name="Tajima N."/>
            <person name="Moriyama T."/>
            <person name="Ikeuchi M."/>
            <person name="Watanabe M."/>
            <person name="Wada H."/>
            <person name="Kobayashi K."/>
            <person name="Saito M."/>
            <person name="Masuda T."/>
            <person name="Sasaki-Sekimoto Y."/>
            <person name="Mashiguchi K."/>
            <person name="Awai K."/>
            <person name="Shimojima M."/>
            <person name="Masuda S."/>
            <person name="Iwai M."/>
            <person name="Nobusawa T."/>
            <person name="Narise T."/>
            <person name="Kondo S."/>
            <person name="Saito H."/>
            <person name="Sato R."/>
            <person name="Murakawa M."/>
            <person name="Ihara Y."/>
            <person name="Oshima-Yamada Y."/>
            <person name="Ohtaka K."/>
            <person name="Satoh M."/>
            <person name="Sonobe K."/>
            <person name="Ishii M."/>
            <person name="Ohtani R."/>
            <person name="Kanamori-Sato M."/>
            <person name="Honoki R."/>
            <person name="Miyazaki D."/>
            <person name="Mochizuki H."/>
            <person name="Umetsu J."/>
            <person name="Higashi K."/>
            <person name="Shibata D."/>
            <person name="Kamiya Y."/>
            <person name="Sato N."/>
            <person name="Nakamura Y."/>
            <person name="Tabata S."/>
            <person name="Ida S."/>
            <person name="Kurokawa K."/>
            <person name="Ohta H."/>
        </authorList>
    </citation>
    <scope>NUCLEOTIDE SEQUENCE [LARGE SCALE GENOMIC DNA]</scope>
    <source>
        <strain evidence="5 6">NIES-2285</strain>
    </source>
</reference>
<dbReference type="GO" id="GO:0006508">
    <property type="term" value="P:proteolysis"/>
    <property type="evidence" value="ECO:0007669"/>
    <property type="project" value="UniProtKB-KW"/>
</dbReference>
<dbReference type="Proteomes" id="UP000054558">
    <property type="component" value="Unassembled WGS sequence"/>
</dbReference>
<dbReference type="InterPro" id="IPR038765">
    <property type="entry name" value="Papain-like_cys_pep_sf"/>
</dbReference>
<evidence type="ECO:0000313" key="5">
    <source>
        <dbReference type="EMBL" id="GAQ89696.1"/>
    </source>
</evidence>
<gene>
    <name evidence="5" type="ORF">KFL_005520030</name>
</gene>
<evidence type="ECO:0000313" key="6">
    <source>
        <dbReference type="Proteomes" id="UP000054558"/>
    </source>
</evidence>
<evidence type="ECO:0000256" key="1">
    <source>
        <dbReference type="ARBA" id="ARBA00005234"/>
    </source>
</evidence>
<proteinExistence type="inferred from homology"/>
<keyword evidence="3" id="KW-0378">Hydrolase</keyword>
<organism evidence="5 6">
    <name type="scientific">Klebsormidium nitens</name>
    <name type="common">Green alga</name>
    <name type="synonym">Ulothrix nitens</name>
    <dbReference type="NCBI Taxonomy" id="105231"/>
    <lineage>
        <taxon>Eukaryota</taxon>
        <taxon>Viridiplantae</taxon>
        <taxon>Streptophyta</taxon>
        <taxon>Klebsormidiophyceae</taxon>
        <taxon>Klebsormidiales</taxon>
        <taxon>Klebsormidiaceae</taxon>
        <taxon>Klebsormidium</taxon>
    </lineage>
</organism>
<dbReference type="SUPFAM" id="SSF54001">
    <property type="entry name" value="Cysteine proteinases"/>
    <property type="match status" value="1"/>
</dbReference>
<dbReference type="AlphaFoldDB" id="A0A1Y1ILP2"/>
<evidence type="ECO:0000256" key="2">
    <source>
        <dbReference type="ARBA" id="ARBA00022670"/>
    </source>
</evidence>
<dbReference type="GO" id="GO:0008234">
    <property type="term" value="F:cysteine-type peptidase activity"/>
    <property type="evidence" value="ECO:0007669"/>
    <property type="project" value="InterPro"/>
</dbReference>
<comment type="similarity">
    <text evidence="1">Belongs to the peptidase C48 family.</text>
</comment>
<sequence length="211" mass="23757">MKEQFSARTRSRPQQISGALDRPVLLRDSQGYIRGECIQAVLDWLQSIKPGFRCPEFYICSARADGLDVEKVWASLKRKVERVYGDWSIVGTMVNLGNVHWAALVICRGDRAVEYYDPFGTPPQPKVRELLEVLALRVGRNNGNGAPFGVRVNKAQHQTSLTECGLHSLVFVYRRSMNKRWFDCTAGSSGSMKALQAWSKVIFSGEALFNE</sequence>
<dbReference type="Pfam" id="PF02902">
    <property type="entry name" value="Peptidase_C48"/>
    <property type="match status" value="1"/>
</dbReference>
<dbReference type="Gene3D" id="3.40.395.10">
    <property type="entry name" value="Adenoviral Proteinase, Chain A"/>
    <property type="match status" value="1"/>
</dbReference>
<dbReference type="InterPro" id="IPR003653">
    <property type="entry name" value="Peptidase_C48_C"/>
</dbReference>
<dbReference type="EMBL" id="DF237501">
    <property type="protein sequence ID" value="GAQ89696.1"/>
    <property type="molecule type" value="Genomic_DNA"/>
</dbReference>
<keyword evidence="2" id="KW-0645">Protease</keyword>
<dbReference type="PROSITE" id="PS50600">
    <property type="entry name" value="ULP_PROTEASE"/>
    <property type="match status" value="1"/>
</dbReference>
<evidence type="ECO:0000259" key="4">
    <source>
        <dbReference type="PROSITE" id="PS50600"/>
    </source>
</evidence>
<name>A0A1Y1ILP2_KLENI</name>
<accession>A0A1Y1ILP2</accession>
<evidence type="ECO:0000256" key="3">
    <source>
        <dbReference type="ARBA" id="ARBA00022801"/>
    </source>
</evidence>
<feature type="domain" description="Ubiquitin-like protease family profile" evidence="4">
    <location>
        <begin position="1"/>
        <end position="175"/>
    </location>
</feature>
<keyword evidence="6" id="KW-1185">Reference proteome</keyword>